<dbReference type="InterPro" id="IPR016024">
    <property type="entry name" value="ARM-type_fold"/>
</dbReference>
<evidence type="ECO:0000313" key="2">
    <source>
        <dbReference type="Proteomes" id="UP000245535"/>
    </source>
</evidence>
<reference evidence="1 2" key="1">
    <citation type="submission" date="2018-03" db="EMBL/GenBank/DDBJ databases">
        <title>Genomic Encyclopedia of Archaeal and Bacterial Type Strains, Phase II (KMG-II): from individual species to whole genera.</title>
        <authorList>
            <person name="Goeker M."/>
        </authorList>
    </citation>
    <scope>NUCLEOTIDE SEQUENCE [LARGE SCALE GENOMIC DNA]</scope>
    <source>
        <strain evidence="1 2">DSM 28229</strain>
    </source>
</reference>
<comment type="caution">
    <text evidence="1">The sequence shown here is derived from an EMBL/GenBank/DDBJ whole genome shotgun (WGS) entry which is preliminary data.</text>
</comment>
<dbReference type="Proteomes" id="UP000245535">
    <property type="component" value="Unassembled WGS sequence"/>
</dbReference>
<dbReference type="AlphaFoldDB" id="A0A315Z5U3"/>
<sequence>MEAKVADILFERIQKEAMIAFVQKNDQNFSEAIDLVLGNQYPLSWRASWILGHAMKKNDGRIRPYVDKLIDLIEPAEHDGQQRELMKLLFKMKLDEEQEGKLFDICMNLWEKIGKTPSVRSTAFKFILDIIKKYPELKEEIAFVMEPQYIEPLSPGIQRSIKKQLAAINMKVVE</sequence>
<keyword evidence="2" id="KW-1185">Reference proteome</keyword>
<organism evidence="1 2">
    <name type="scientific">Sediminitomix flava</name>
    <dbReference type="NCBI Taxonomy" id="379075"/>
    <lineage>
        <taxon>Bacteria</taxon>
        <taxon>Pseudomonadati</taxon>
        <taxon>Bacteroidota</taxon>
        <taxon>Cytophagia</taxon>
        <taxon>Cytophagales</taxon>
        <taxon>Flammeovirgaceae</taxon>
        <taxon>Sediminitomix</taxon>
    </lineage>
</organism>
<proteinExistence type="predicted"/>
<accession>A0A315Z5U3</accession>
<dbReference type="OrthoDB" id="667893at2"/>
<dbReference type="EMBL" id="QGDO01000006">
    <property type="protein sequence ID" value="PWJ39273.1"/>
    <property type="molecule type" value="Genomic_DNA"/>
</dbReference>
<gene>
    <name evidence="1" type="ORF">BC781_106174</name>
</gene>
<evidence type="ECO:0000313" key="1">
    <source>
        <dbReference type="EMBL" id="PWJ39273.1"/>
    </source>
</evidence>
<dbReference type="SUPFAM" id="SSF48371">
    <property type="entry name" value="ARM repeat"/>
    <property type="match status" value="1"/>
</dbReference>
<evidence type="ECO:0008006" key="3">
    <source>
        <dbReference type="Google" id="ProtNLM"/>
    </source>
</evidence>
<dbReference type="RefSeq" id="WP_109621158.1">
    <property type="nucleotide sequence ID" value="NZ_QGDO01000006.1"/>
</dbReference>
<protein>
    <recommendedName>
        <fullName evidence="3">HEAT repeat protein</fullName>
    </recommendedName>
</protein>
<name>A0A315Z5U3_SEDFL</name>